<evidence type="ECO:0000313" key="9">
    <source>
        <dbReference type="Proteomes" id="UP000255108"/>
    </source>
</evidence>
<dbReference type="AlphaFoldDB" id="A0A377Q4F0"/>
<gene>
    <name evidence="7" type="primary">rhtB_2</name>
    <name evidence="8" type="ORF">EV682_101651</name>
    <name evidence="7" type="ORF">NCTC11159_00669</name>
</gene>
<feature type="transmembrane region" description="Helical" evidence="6">
    <location>
        <begin position="72"/>
        <end position="92"/>
    </location>
</feature>
<feature type="transmembrane region" description="Helical" evidence="6">
    <location>
        <begin position="191"/>
        <end position="208"/>
    </location>
</feature>
<evidence type="ECO:0000256" key="6">
    <source>
        <dbReference type="SAM" id="Phobius"/>
    </source>
</evidence>
<dbReference type="EMBL" id="SMBT01000001">
    <property type="protein sequence ID" value="TCU90611.1"/>
    <property type="molecule type" value="Genomic_DNA"/>
</dbReference>
<dbReference type="Proteomes" id="UP000255108">
    <property type="component" value="Unassembled WGS sequence"/>
</dbReference>
<feature type="transmembrane region" description="Helical" evidence="6">
    <location>
        <begin position="48"/>
        <end position="66"/>
    </location>
</feature>
<reference evidence="8 10" key="2">
    <citation type="submission" date="2019-03" db="EMBL/GenBank/DDBJ databases">
        <title>Genomic Encyclopedia of Type Strains, Phase IV (KMG-IV): sequencing the most valuable type-strain genomes for metagenomic binning, comparative biology and taxonomic classification.</title>
        <authorList>
            <person name="Goeker M."/>
        </authorList>
    </citation>
    <scope>NUCLEOTIDE SEQUENCE [LARGE SCALE GENOMIC DNA]</scope>
    <source>
        <strain evidence="8 10">DSM 3764</strain>
    </source>
</reference>
<organism evidence="7 9">
    <name type="scientific">Iodobacter fluviatilis</name>
    <dbReference type="NCBI Taxonomy" id="537"/>
    <lineage>
        <taxon>Bacteria</taxon>
        <taxon>Pseudomonadati</taxon>
        <taxon>Pseudomonadota</taxon>
        <taxon>Betaproteobacteria</taxon>
        <taxon>Neisseriales</taxon>
        <taxon>Chitinibacteraceae</taxon>
        <taxon>Iodobacter</taxon>
    </lineage>
</organism>
<keyword evidence="3 6" id="KW-0812">Transmembrane</keyword>
<evidence type="ECO:0000256" key="4">
    <source>
        <dbReference type="ARBA" id="ARBA00022989"/>
    </source>
</evidence>
<evidence type="ECO:0000256" key="3">
    <source>
        <dbReference type="ARBA" id="ARBA00022692"/>
    </source>
</evidence>
<keyword evidence="10" id="KW-1185">Reference proteome</keyword>
<name>A0A377Q4F0_9NEIS</name>
<accession>A0A377Q4F0</accession>
<keyword evidence="5 6" id="KW-0472">Membrane</keyword>
<protein>
    <submittedName>
        <fullName evidence="7 8">Homoserine/homoserine lactone efflux protein</fullName>
    </submittedName>
</protein>
<keyword evidence="2" id="KW-1003">Cell membrane</keyword>
<evidence type="ECO:0000313" key="10">
    <source>
        <dbReference type="Proteomes" id="UP000295794"/>
    </source>
</evidence>
<evidence type="ECO:0000313" key="7">
    <source>
        <dbReference type="EMBL" id="STQ89638.1"/>
    </source>
</evidence>
<feature type="transmembrane region" description="Helical" evidence="6">
    <location>
        <begin position="12"/>
        <end position="36"/>
    </location>
</feature>
<evidence type="ECO:0000256" key="2">
    <source>
        <dbReference type="ARBA" id="ARBA00022475"/>
    </source>
</evidence>
<dbReference type="RefSeq" id="WP_115226066.1">
    <property type="nucleotide sequence ID" value="NZ_CAWOLO010000001.1"/>
</dbReference>
<reference evidence="7 9" key="1">
    <citation type="submission" date="2018-06" db="EMBL/GenBank/DDBJ databases">
        <authorList>
            <consortium name="Pathogen Informatics"/>
            <person name="Doyle S."/>
        </authorList>
    </citation>
    <scope>NUCLEOTIDE SEQUENCE [LARGE SCALE GENOMIC DNA]</scope>
    <source>
        <strain evidence="7 9">NCTC11159</strain>
    </source>
</reference>
<feature type="transmembrane region" description="Helical" evidence="6">
    <location>
        <begin position="150"/>
        <end position="171"/>
    </location>
</feature>
<dbReference type="Pfam" id="PF01810">
    <property type="entry name" value="LysE"/>
    <property type="match status" value="1"/>
</dbReference>
<dbReference type="PANTHER" id="PTHR30086">
    <property type="entry name" value="ARGININE EXPORTER PROTEIN ARGO"/>
    <property type="match status" value="1"/>
</dbReference>
<dbReference type="GO" id="GO:0005886">
    <property type="term" value="C:plasma membrane"/>
    <property type="evidence" value="ECO:0007669"/>
    <property type="project" value="UniProtKB-SubCell"/>
</dbReference>
<proteinExistence type="predicted"/>
<keyword evidence="4 6" id="KW-1133">Transmembrane helix</keyword>
<dbReference type="EMBL" id="UGHR01000001">
    <property type="protein sequence ID" value="STQ89638.1"/>
    <property type="molecule type" value="Genomic_DNA"/>
</dbReference>
<sequence length="209" mass="23246">MTTGLSPENFIYFVIFCFTMTFSPGPMTIFLLSLGLKSGLKSALPAQIGASLAYLISIIIFAIGLSEIIKDYPLLTHTIQLTGISYIIYLAYKQWTSKEIQINTHIDLKNFKDLFCKGMLTGMSNPKTILMFTAVFPQFSAQKDHQMTDISILGITFLVLQFASGCSYCYFGQRIKPLLDQPSRQSLLHKTSAVLLLAVATMLARSFLA</sequence>
<evidence type="ECO:0000256" key="1">
    <source>
        <dbReference type="ARBA" id="ARBA00004651"/>
    </source>
</evidence>
<dbReference type="PANTHER" id="PTHR30086:SF20">
    <property type="entry name" value="ARGININE EXPORTER PROTEIN ARGO-RELATED"/>
    <property type="match status" value="1"/>
</dbReference>
<dbReference type="Proteomes" id="UP000295794">
    <property type="component" value="Unassembled WGS sequence"/>
</dbReference>
<evidence type="ECO:0000313" key="8">
    <source>
        <dbReference type="EMBL" id="TCU90611.1"/>
    </source>
</evidence>
<dbReference type="OrthoDB" id="9804822at2"/>
<comment type="subcellular location">
    <subcellularLocation>
        <location evidence="1">Cell membrane</location>
        <topology evidence="1">Multi-pass membrane protein</topology>
    </subcellularLocation>
</comment>
<dbReference type="GO" id="GO:0015171">
    <property type="term" value="F:amino acid transmembrane transporter activity"/>
    <property type="evidence" value="ECO:0007669"/>
    <property type="project" value="TreeGrafter"/>
</dbReference>
<dbReference type="InterPro" id="IPR001123">
    <property type="entry name" value="LeuE-type"/>
</dbReference>
<evidence type="ECO:0000256" key="5">
    <source>
        <dbReference type="ARBA" id="ARBA00023136"/>
    </source>
</evidence>